<evidence type="ECO:0000313" key="18">
    <source>
        <dbReference type="EMBL" id="CAJ0867204.1"/>
    </source>
</evidence>
<dbReference type="GO" id="GO:0003677">
    <property type="term" value="F:DNA binding"/>
    <property type="evidence" value="ECO:0007669"/>
    <property type="project" value="UniProtKB-KW"/>
</dbReference>
<feature type="domain" description="Toprim" evidence="16">
    <location>
        <begin position="1"/>
        <end position="111"/>
    </location>
</feature>
<evidence type="ECO:0000256" key="5">
    <source>
        <dbReference type="ARBA" id="ARBA00022771"/>
    </source>
</evidence>
<dbReference type="InterPro" id="IPR013826">
    <property type="entry name" value="Topo_IA_cen_sub3"/>
</dbReference>
<feature type="region of interest" description="Disordered" evidence="15">
    <location>
        <begin position="678"/>
        <end position="697"/>
    </location>
</feature>
<sequence length="963" mass="105188">MNVVIVESPAKAKTINKYLGRDFNVIASMGHVRDLPPKDGSVDPETDFTMVWEMDARGAKRVSEIAQAVKDADKVILATDPDREGEAISWHLIEILNKKKVLKDKKIERVVFNAITKDAIREAMAHPRQIDQALVDAYLARRALDYLVGFTLSPVLWRKLPGARSAGRVQSVALRLVCDRELEIEKFVAQEYWSLVAHLKTKAGESFIARLVGADGKKITRLDIGKGEEAEDFKKALDAATFTVRSVEAKPVKRHPYAPFTTSTLQQEASRKLGLAPAITMRIAQRLYEGVDVGGETVGLITYMRTDGVDMAPEAVASVRKVIAKEYGDRFVPNAPRKYSAKAKNAQEAHEAIRPTDAARLPKQVAKHLEPDQARLYELIWTRTIASQMESAELERTTVDIEAKAGARTLDLRATGQVVRFPGFLELYQEGRDDDGDEESGRLPPMKDGEPCTREKIDATQHFTEPPPRFTEATLVKRMEELGIGRPSTYASTLATLRDRDYVRLDKKRLIPEDKGRLVVAFLESFFSRYVEFDFTASLEEKLDLVSNNEIDWKQVLRDFWKDFSAAVNETKDLRTTQVLDSLNELLGPHIFPAKEDGSDPRLCPACSAGQLSLKVGKFGAFIGCSNYPECRYTRTLSPPTGDAADNARPGVKVLGQDPETGAEITLRDGRFGAYVQEGEQEEGGEKPKRASLPKNIKPDDLTLQQALALLSLPREVAKHPTTGEPIVANIGRFGPYVQHGKTYANVGRDDDVLTIGANRAIDLIVQKESGAGGSRFSRVSEPGRSLGDHPEGGAVTVKAGRFGPYVNWGKVNATIPRAVDPASLTLEQALEMIAAKAAAGGATGGRVIGEHPNGGTITVRAGRFGPYVNLGKVNATLPKSMSAEDVTLEDAIKFIEEKGGAPKKKAPAKKAPAKKVAAKKAIADSDEAPFEDAKPVKAATAKKPAAKKAPAKKAAPKKVATR</sequence>
<dbReference type="SUPFAM" id="SSF56712">
    <property type="entry name" value="Prokaryotic type I DNA topoisomerase"/>
    <property type="match status" value="1"/>
</dbReference>
<feature type="compositionally biased region" description="Basic residues" evidence="15">
    <location>
        <begin position="902"/>
        <end position="919"/>
    </location>
</feature>
<feature type="region of interest" description="Disordered" evidence="15">
    <location>
        <begin position="773"/>
        <end position="793"/>
    </location>
</feature>
<dbReference type="SMART" id="SM00437">
    <property type="entry name" value="TOP1Ac"/>
    <property type="match status" value="1"/>
</dbReference>
<dbReference type="Pfam" id="PF13368">
    <property type="entry name" value="Toprim_C_rpt"/>
    <property type="match status" value="4"/>
</dbReference>
<evidence type="ECO:0000256" key="11">
    <source>
        <dbReference type="ARBA" id="ARBA00030003"/>
    </source>
</evidence>
<dbReference type="InterPro" id="IPR034149">
    <property type="entry name" value="TOPRIM_TopoI"/>
</dbReference>
<evidence type="ECO:0000256" key="9">
    <source>
        <dbReference type="ARBA" id="ARBA00023125"/>
    </source>
</evidence>
<dbReference type="Pfam" id="PF01131">
    <property type="entry name" value="Topoisom_bac"/>
    <property type="match status" value="1"/>
</dbReference>
<dbReference type="InterPro" id="IPR023406">
    <property type="entry name" value="Topo_IA_AS"/>
</dbReference>
<dbReference type="Pfam" id="PF01751">
    <property type="entry name" value="Toprim"/>
    <property type="match status" value="1"/>
</dbReference>
<dbReference type="InterPro" id="IPR013825">
    <property type="entry name" value="Topo_IA_cen_sub2"/>
</dbReference>
<dbReference type="PROSITE" id="PS50880">
    <property type="entry name" value="TOPRIM"/>
    <property type="match status" value="1"/>
</dbReference>
<gene>
    <name evidence="18" type="primary">topA</name>
    <name evidence="18" type="ORF">AMST5_01932</name>
</gene>
<evidence type="ECO:0000256" key="12">
    <source>
        <dbReference type="ARBA" id="ARBA00031985"/>
    </source>
</evidence>
<dbReference type="NCBIfam" id="TIGR01051">
    <property type="entry name" value="topA_bact"/>
    <property type="match status" value="1"/>
</dbReference>
<keyword evidence="7" id="KW-0460">Magnesium</keyword>
<dbReference type="Gene3D" id="1.10.460.10">
    <property type="entry name" value="Topoisomerase I, domain 2"/>
    <property type="match status" value="1"/>
</dbReference>
<keyword evidence="6" id="KW-0862">Zinc</keyword>
<dbReference type="InterPro" id="IPR013497">
    <property type="entry name" value="Topo_IA_cen"/>
</dbReference>
<feature type="compositionally biased region" description="Basic and acidic residues" evidence="15">
    <location>
        <begin position="439"/>
        <end position="452"/>
    </location>
</feature>
<evidence type="ECO:0000256" key="6">
    <source>
        <dbReference type="ARBA" id="ARBA00022833"/>
    </source>
</evidence>
<dbReference type="InterPro" id="IPR006171">
    <property type="entry name" value="TOPRIM_dom"/>
</dbReference>
<dbReference type="SUPFAM" id="SSF57783">
    <property type="entry name" value="Zinc beta-ribbon"/>
    <property type="match status" value="1"/>
</dbReference>
<evidence type="ECO:0000256" key="10">
    <source>
        <dbReference type="ARBA" id="ARBA00023235"/>
    </source>
</evidence>
<dbReference type="Gene3D" id="3.40.50.140">
    <property type="match status" value="1"/>
</dbReference>
<comment type="catalytic activity">
    <reaction evidence="1">
        <text>ATP-independent breakage of single-stranded DNA, followed by passage and rejoining.</text>
        <dbReference type="EC" id="5.6.2.1"/>
    </reaction>
</comment>
<reference evidence="18" key="1">
    <citation type="submission" date="2023-07" db="EMBL/GenBank/DDBJ databases">
        <authorList>
            <person name="Pelsma A.J. K."/>
        </authorList>
    </citation>
    <scope>NUCLEOTIDE SEQUENCE</scope>
</reference>
<dbReference type="InterPro" id="IPR013824">
    <property type="entry name" value="Topo_IA_cen_sub1"/>
</dbReference>
<dbReference type="Pfam" id="PF01396">
    <property type="entry name" value="Zn_ribbon_Top1"/>
    <property type="match status" value="1"/>
</dbReference>
<evidence type="ECO:0000256" key="14">
    <source>
        <dbReference type="ARBA" id="ARBA00032877"/>
    </source>
</evidence>
<dbReference type="InterPro" id="IPR028612">
    <property type="entry name" value="Topoisom_1_IA"/>
</dbReference>
<keyword evidence="9" id="KW-0238">DNA-binding</keyword>
<evidence type="ECO:0000256" key="2">
    <source>
        <dbReference type="ARBA" id="ARBA00009446"/>
    </source>
</evidence>
<dbReference type="EMBL" id="OY288114">
    <property type="protein sequence ID" value="CAJ0867204.1"/>
    <property type="molecule type" value="Genomic_DNA"/>
</dbReference>
<dbReference type="PROSITE" id="PS52039">
    <property type="entry name" value="TOPO_IA_2"/>
    <property type="match status" value="1"/>
</dbReference>
<feature type="compositionally biased region" description="Basic residues" evidence="15">
    <location>
        <begin position="945"/>
        <end position="963"/>
    </location>
</feature>
<dbReference type="HAMAP" id="MF_00952">
    <property type="entry name" value="Topoisom_1_prok"/>
    <property type="match status" value="1"/>
</dbReference>
<dbReference type="PRINTS" id="PR00417">
    <property type="entry name" value="PRTPISMRASEI"/>
</dbReference>
<evidence type="ECO:0000256" key="7">
    <source>
        <dbReference type="ARBA" id="ARBA00022842"/>
    </source>
</evidence>
<feature type="domain" description="Topo IA-type catalytic" evidence="17">
    <location>
        <begin position="131"/>
        <end position="568"/>
    </location>
</feature>
<name>A0AA48RE33_9ZZZZ</name>
<keyword evidence="5" id="KW-0863">Zinc-finger</keyword>
<dbReference type="InterPro" id="IPR003601">
    <property type="entry name" value="Topo_IA_2"/>
</dbReference>
<keyword evidence="8" id="KW-0799">Topoisomerase</keyword>
<dbReference type="GO" id="GO:0005694">
    <property type="term" value="C:chromosome"/>
    <property type="evidence" value="ECO:0007669"/>
    <property type="project" value="InterPro"/>
</dbReference>
<evidence type="ECO:0000259" key="17">
    <source>
        <dbReference type="PROSITE" id="PS52039"/>
    </source>
</evidence>
<organism evidence="18">
    <name type="scientific">freshwater sediment metagenome</name>
    <dbReference type="NCBI Taxonomy" id="556182"/>
    <lineage>
        <taxon>unclassified sequences</taxon>
        <taxon>metagenomes</taxon>
        <taxon>ecological metagenomes</taxon>
    </lineage>
</organism>
<evidence type="ECO:0000256" key="1">
    <source>
        <dbReference type="ARBA" id="ARBA00000213"/>
    </source>
</evidence>
<comment type="similarity">
    <text evidence="2">Belongs to the type IA topoisomerase family.</text>
</comment>
<dbReference type="Gene3D" id="1.10.290.10">
    <property type="entry name" value="Topoisomerase I, domain 4"/>
    <property type="match status" value="1"/>
</dbReference>
<dbReference type="Gene3D" id="2.70.20.10">
    <property type="entry name" value="Topoisomerase I, domain 3"/>
    <property type="match status" value="1"/>
</dbReference>
<evidence type="ECO:0000256" key="3">
    <source>
        <dbReference type="ARBA" id="ARBA00012891"/>
    </source>
</evidence>
<dbReference type="GO" id="GO:0006265">
    <property type="term" value="P:DNA topological change"/>
    <property type="evidence" value="ECO:0007669"/>
    <property type="project" value="InterPro"/>
</dbReference>
<evidence type="ECO:0000259" key="16">
    <source>
        <dbReference type="PROSITE" id="PS50880"/>
    </source>
</evidence>
<dbReference type="InterPro" id="IPR013498">
    <property type="entry name" value="Topo_IA_Znf"/>
</dbReference>
<dbReference type="SMART" id="SM00436">
    <property type="entry name" value="TOP1Bc"/>
    <property type="match status" value="1"/>
</dbReference>
<dbReference type="InterPro" id="IPR023405">
    <property type="entry name" value="Topo_IA_core_domain"/>
</dbReference>
<keyword evidence="10 18" id="KW-0413">Isomerase</keyword>
<dbReference type="CDD" id="cd03363">
    <property type="entry name" value="TOPRIM_TopoIA_TopoI"/>
    <property type="match status" value="1"/>
</dbReference>
<dbReference type="PANTHER" id="PTHR42785:SF1">
    <property type="entry name" value="DNA TOPOISOMERASE"/>
    <property type="match status" value="1"/>
</dbReference>
<dbReference type="GO" id="GO:0003917">
    <property type="term" value="F:DNA topoisomerase type I (single strand cut, ATP-independent) activity"/>
    <property type="evidence" value="ECO:0007669"/>
    <property type="project" value="UniProtKB-EC"/>
</dbReference>
<evidence type="ECO:0000256" key="4">
    <source>
        <dbReference type="ARBA" id="ARBA00022723"/>
    </source>
</evidence>
<accession>A0AA48RE33</accession>
<evidence type="ECO:0000256" key="13">
    <source>
        <dbReference type="ARBA" id="ARBA00032235"/>
    </source>
</evidence>
<protein>
    <recommendedName>
        <fullName evidence="3">DNA topoisomerase</fullName>
        <ecNumber evidence="3">5.6.2.1</ecNumber>
    </recommendedName>
    <alternativeName>
        <fullName evidence="14">Omega-protein</fullName>
    </alternativeName>
    <alternativeName>
        <fullName evidence="13">Relaxing enzyme</fullName>
    </alternativeName>
    <alternativeName>
        <fullName evidence="11">Swivelase</fullName>
    </alternativeName>
    <alternativeName>
        <fullName evidence="12">Untwisting enzyme</fullName>
    </alternativeName>
</protein>
<proteinExistence type="inferred from homology"/>
<evidence type="ECO:0000256" key="15">
    <source>
        <dbReference type="SAM" id="MobiDB-lite"/>
    </source>
</evidence>
<dbReference type="PROSITE" id="PS00396">
    <property type="entry name" value="TOPO_IA_1"/>
    <property type="match status" value="1"/>
</dbReference>
<evidence type="ECO:0000256" key="8">
    <source>
        <dbReference type="ARBA" id="ARBA00023029"/>
    </source>
</evidence>
<dbReference type="SMART" id="SM00493">
    <property type="entry name" value="TOPRIM"/>
    <property type="match status" value="1"/>
</dbReference>
<dbReference type="GO" id="GO:0008270">
    <property type="term" value="F:zinc ion binding"/>
    <property type="evidence" value="ECO:0007669"/>
    <property type="project" value="UniProtKB-KW"/>
</dbReference>
<feature type="region of interest" description="Disordered" evidence="15">
    <location>
        <begin position="430"/>
        <end position="452"/>
    </location>
</feature>
<dbReference type="CDD" id="cd00186">
    <property type="entry name" value="TOP1Ac"/>
    <property type="match status" value="1"/>
</dbReference>
<dbReference type="PANTHER" id="PTHR42785">
    <property type="entry name" value="DNA TOPOISOMERASE, TYPE IA, CORE"/>
    <property type="match status" value="1"/>
</dbReference>
<feature type="region of interest" description="Disordered" evidence="15">
    <location>
        <begin position="901"/>
        <end position="963"/>
    </location>
</feature>
<dbReference type="InterPro" id="IPR005733">
    <property type="entry name" value="TopoI_bac-type"/>
</dbReference>
<dbReference type="InterPro" id="IPR025589">
    <property type="entry name" value="Toprim_C_rpt"/>
</dbReference>
<keyword evidence="4" id="KW-0479">Metal-binding</keyword>
<dbReference type="InterPro" id="IPR000380">
    <property type="entry name" value="Topo_IA"/>
</dbReference>
<dbReference type="Gene3D" id="3.30.65.10">
    <property type="entry name" value="Bacterial Topoisomerase I, domain 1"/>
    <property type="match status" value="1"/>
</dbReference>
<dbReference type="InterPro" id="IPR003602">
    <property type="entry name" value="Topo_IA_DNA-bd_dom"/>
</dbReference>
<dbReference type="EC" id="5.6.2.1" evidence="3"/>
<dbReference type="AlphaFoldDB" id="A0AA48RE33"/>